<sequence length="468" mass="55004">MLSGLALKTGMPKNFLAFTICLFLSFPLAVLFRFIKKTKLRHVYSLVVGFLFSLIVLEWQTVIFLVIILLVYILLENKRVRTNSLIIPLMLVACVSITHIFRIIVYGEEYRTDSTAPIMLLVFRLLDLLRFYRKLDQNEEKSQDQKEDKNKVQPTKKHKPSLFEYLSFVFYFPSFLAGPIFYWEEFQDFIQLEGIWSEKDGEISQLPKTRGLLVSGRKFLGGVLFTLLNMFVGKKFNTDLLFEGDLPTNFVKKVSLYHIVGFIIRCKYYGAFLLTESVNDLSLFNYNGIDPKTEKHRWNRFRNVEIWKIETSQTLWQVAKSWNIRVNTALNTNVYTEFKKKYGTFISMFATFLASAMWHGFHFGYYACLLTTAILIQASKIVRNNIRPFFINKDGSSKRIKIAYDIAGFLWVACFQLDYITIPFIVKTFERTWAFWGSVHFIHIWISLLILVINFFYIKLRRKSKKVD</sequence>
<protein>
    <submittedName>
        <fullName evidence="8">Porcupine</fullName>
    </submittedName>
</protein>
<dbReference type="PANTHER" id="PTHR13906">
    <property type="entry name" value="PORCUPINE"/>
    <property type="match status" value="1"/>
</dbReference>
<evidence type="ECO:0000313" key="9">
    <source>
        <dbReference type="Proteomes" id="UP001150062"/>
    </source>
</evidence>
<dbReference type="Proteomes" id="UP001150062">
    <property type="component" value="Unassembled WGS sequence"/>
</dbReference>
<name>A0ABQ8XSJ3_9EUKA</name>
<feature type="transmembrane region" description="Helical" evidence="7">
    <location>
        <begin position="85"/>
        <end position="105"/>
    </location>
</feature>
<keyword evidence="3 7" id="KW-0812">Transmembrane</keyword>
<feature type="transmembrane region" description="Helical" evidence="7">
    <location>
        <begin position="15"/>
        <end position="35"/>
    </location>
</feature>
<evidence type="ECO:0000313" key="8">
    <source>
        <dbReference type="EMBL" id="KAJ6235587.1"/>
    </source>
</evidence>
<keyword evidence="9" id="KW-1185">Reference proteome</keyword>
<reference evidence="8" key="1">
    <citation type="submission" date="2022-08" db="EMBL/GenBank/DDBJ databases">
        <title>Novel sulfate-reducing endosymbionts in the free-living metamonad Anaeramoeba.</title>
        <authorList>
            <person name="Jerlstrom-Hultqvist J."/>
            <person name="Cepicka I."/>
            <person name="Gallot-Lavallee L."/>
            <person name="Salas-Leiva D."/>
            <person name="Curtis B.A."/>
            <person name="Zahonova K."/>
            <person name="Pipaliya S."/>
            <person name="Dacks J."/>
            <person name="Roger A.J."/>
        </authorList>
    </citation>
    <scope>NUCLEOTIDE SEQUENCE</scope>
    <source>
        <strain evidence="8">Schooner1</strain>
    </source>
</reference>
<dbReference type="InterPro" id="IPR004299">
    <property type="entry name" value="MBOAT_fam"/>
</dbReference>
<keyword evidence="5 7" id="KW-0472">Membrane</keyword>
<keyword evidence="2" id="KW-0808">Transferase</keyword>
<gene>
    <name evidence="8" type="ORF">M0813_03734</name>
</gene>
<keyword evidence="4 7" id="KW-1133">Transmembrane helix</keyword>
<feature type="transmembrane region" description="Helical" evidence="7">
    <location>
        <begin position="162"/>
        <end position="183"/>
    </location>
</feature>
<dbReference type="EMBL" id="JAOAOG010000257">
    <property type="protein sequence ID" value="KAJ6235587.1"/>
    <property type="molecule type" value="Genomic_DNA"/>
</dbReference>
<comment type="subcellular location">
    <subcellularLocation>
        <location evidence="1">Membrane</location>
        <topology evidence="1">Multi-pass membrane protein</topology>
    </subcellularLocation>
</comment>
<feature type="transmembrane region" description="Helical" evidence="7">
    <location>
        <begin position="434"/>
        <end position="458"/>
    </location>
</feature>
<evidence type="ECO:0000256" key="3">
    <source>
        <dbReference type="ARBA" id="ARBA00022692"/>
    </source>
</evidence>
<evidence type="ECO:0000256" key="2">
    <source>
        <dbReference type="ARBA" id="ARBA00022679"/>
    </source>
</evidence>
<evidence type="ECO:0000256" key="4">
    <source>
        <dbReference type="ARBA" id="ARBA00022989"/>
    </source>
</evidence>
<feature type="transmembrane region" description="Helical" evidence="7">
    <location>
        <begin position="402"/>
        <end position="422"/>
    </location>
</feature>
<accession>A0ABQ8XSJ3</accession>
<proteinExistence type="predicted"/>
<organism evidence="8 9">
    <name type="scientific">Anaeramoeba flamelloides</name>
    <dbReference type="NCBI Taxonomy" id="1746091"/>
    <lineage>
        <taxon>Eukaryota</taxon>
        <taxon>Metamonada</taxon>
        <taxon>Anaeramoebidae</taxon>
        <taxon>Anaeramoeba</taxon>
    </lineage>
</organism>
<dbReference type="Pfam" id="PF03062">
    <property type="entry name" value="MBOAT"/>
    <property type="match status" value="1"/>
</dbReference>
<evidence type="ECO:0000256" key="7">
    <source>
        <dbReference type="SAM" id="Phobius"/>
    </source>
</evidence>
<dbReference type="PANTHER" id="PTHR13906:SF4">
    <property type="entry name" value="LYSOPHOSPHOLIPID ACYLTRANSFERASE 6"/>
    <property type="match status" value="1"/>
</dbReference>
<evidence type="ECO:0000256" key="5">
    <source>
        <dbReference type="ARBA" id="ARBA00023136"/>
    </source>
</evidence>
<evidence type="ECO:0000256" key="6">
    <source>
        <dbReference type="ARBA" id="ARBA00023315"/>
    </source>
</evidence>
<dbReference type="InterPro" id="IPR049941">
    <property type="entry name" value="LPLAT_7/PORCN-like"/>
</dbReference>
<feature type="transmembrane region" description="Helical" evidence="7">
    <location>
        <begin position="47"/>
        <end position="73"/>
    </location>
</feature>
<comment type="caution">
    <text evidence="8">The sequence shown here is derived from an EMBL/GenBank/DDBJ whole genome shotgun (WGS) entry which is preliminary data.</text>
</comment>
<feature type="transmembrane region" description="Helical" evidence="7">
    <location>
        <begin position="364"/>
        <end position="382"/>
    </location>
</feature>
<keyword evidence="6" id="KW-0012">Acyltransferase</keyword>
<evidence type="ECO:0000256" key="1">
    <source>
        <dbReference type="ARBA" id="ARBA00004141"/>
    </source>
</evidence>